<dbReference type="STRING" id="1432141.A0A015IXX8"/>
<organism evidence="3 4">
    <name type="scientific">Rhizophagus irregularis (strain DAOM 197198w)</name>
    <name type="common">Glomus intraradices</name>
    <dbReference type="NCBI Taxonomy" id="1432141"/>
    <lineage>
        <taxon>Eukaryota</taxon>
        <taxon>Fungi</taxon>
        <taxon>Fungi incertae sedis</taxon>
        <taxon>Mucoromycota</taxon>
        <taxon>Glomeromycotina</taxon>
        <taxon>Glomeromycetes</taxon>
        <taxon>Glomerales</taxon>
        <taxon>Glomeraceae</taxon>
        <taxon>Rhizophagus</taxon>
    </lineage>
</organism>
<gene>
    <name evidence="3" type="ORF">RirG_190800</name>
</gene>
<accession>A0A015IXX8</accession>
<feature type="compositionally biased region" description="Low complexity" evidence="1">
    <location>
        <begin position="109"/>
        <end position="137"/>
    </location>
</feature>
<dbReference type="OrthoDB" id="10263155at2759"/>
<dbReference type="InterPro" id="IPR040459">
    <property type="entry name" value="MJ1316"/>
</dbReference>
<comment type="caution">
    <text evidence="3">The sequence shown here is derived from an EMBL/GenBank/DDBJ whole genome shotgun (WGS) entry which is preliminary data.</text>
</comment>
<feature type="domain" description="MJ1316 RNA cyclic group end recognition" evidence="2">
    <location>
        <begin position="7"/>
        <end position="73"/>
    </location>
</feature>
<dbReference type="AlphaFoldDB" id="A0A015IXX8"/>
<proteinExistence type="predicted"/>
<evidence type="ECO:0000259" key="2">
    <source>
        <dbReference type="Pfam" id="PF04457"/>
    </source>
</evidence>
<reference evidence="3 4" key="1">
    <citation type="submission" date="2014-02" db="EMBL/GenBank/DDBJ databases">
        <title>Single nucleus genome sequencing reveals high similarity among nuclei of an endomycorrhizal fungus.</title>
        <authorList>
            <person name="Lin K."/>
            <person name="Geurts R."/>
            <person name="Zhang Z."/>
            <person name="Limpens E."/>
            <person name="Saunders D.G."/>
            <person name="Mu D."/>
            <person name="Pang E."/>
            <person name="Cao H."/>
            <person name="Cha H."/>
            <person name="Lin T."/>
            <person name="Zhou Q."/>
            <person name="Shang Y."/>
            <person name="Li Y."/>
            <person name="Ivanov S."/>
            <person name="Sharma T."/>
            <person name="Velzen R.V."/>
            <person name="Ruijter N.D."/>
            <person name="Aanen D.K."/>
            <person name="Win J."/>
            <person name="Kamoun S."/>
            <person name="Bisseling T."/>
            <person name="Huang S."/>
        </authorList>
    </citation>
    <scope>NUCLEOTIDE SEQUENCE [LARGE SCALE GENOMIC DNA]</scope>
    <source>
        <strain evidence="4">DAOM197198w</strain>
    </source>
</reference>
<name>A0A015IXX8_RHIIW</name>
<dbReference type="Proteomes" id="UP000022910">
    <property type="component" value="Unassembled WGS sequence"/>
</dbReference>
<keyword evidence="4" id="KW-1185">Reference proteome</keyword>
<feature type="region of interest" description="Disordered" evidence="1">
    <location>
        <begin position="109"/>
        <end position="145"/>
    </location>
</feature>
<evidence type="ECO:0000313" key="4">
    <source>
        <dbReference type="Proteomes" id="UP000022910"/>
    </source>
</evidence>
<evidence type="ECO:0000313" key="3">
    <source>
        <dbReference type="EMBL" id="EXX59220.1"/>
    </source>
</evidence>
<dbReference type="EMBL" id="JEMT01026512">
    <property type="protein sequence ID" value="EXX59220.1"/>
    <property type="molecule type" value="Genomic_DNA"/>
</dbReference>
<protein>
    <recommendedName>
        <fullName evidence="2">MJ1316 RNA cyclic group end recognition domain-containing protein</fullName>
    </recommendedName>
</protein>
<sequence length="212" mass="25557">MSKVQRLKPAHKIYERLLWDQDCISGANFVIGYEDRFLGIMEATREEFESEEIPFHRVRYFKDVDTGQHIWDREKRIDLITRNYVNTFTPENDSSSLSKKSLSLNYSDIHSSSSSSVNKYSDSNKNSKESSYNNKNSWEQQSRTIPVFSTKSKKNYLKKRRKKYRLQELNEARQRTEEEERIEAEHNQMYEDKMREVEERILRFQQFQIVRT</sequence>
<evidence type="ECO:0000256" key="1">
    <source>
        <dbReference type="SAM" id="MobiDB-lite"/>
    </source>
</evidence>
<dbReference type="SMR" id="A0A015IXX8"/>
<dbReference type="HOGENOM" id="CLU_1556118_0_0_1"/>
<dbReference type="Pfam" id="PF04457">
    <property type="entry name" value="MJ1316"/>
    <property type="match status" value="1"/>
</dbReference>